<comment type="caution">
    <text evidence="1">The sequence shown here is derived from an EMBL/GenBank/DDBJ whole genome shotgun (WGS) entry which is preliminary data.</text>
</comment>
<reference evidence="1" key="1">
    <citation type="submission" date="2023-03" db="EMBL/GenBank/DDBJ databases">
        <title>Massive genome expansion in bonnet fungi (Mycena s.s.) driven by repeated elements and novel gene families across ecological guilds.</title>
        <authorList>
            <consortium name="Lawrence Berkeley National Laboratory"/>
            <person name="Harder C.B."/>
            <person name="Miyauchi S."/>
            <person name="Viragh M."/>
            <person name="Kuo A."/>
            <person name="Thoen E."/>
            <person name="Andreopoulos B."/>
            <person name="Lu D."/>
            <person name="Skrede I."/>
            <person name="Drula E."/>
            <person name="Henrissat B."/>
            <person name="Morin E."/>
            <person name="Kohler A."/>
            <person name="Barry K."/>
            <person name="LaButti K."/>
            <person name="Morin E."/>
            <person name="Salamov A."/>
            <person name="Lipzen A."/>
            <person name="Mereny Z."/>
            <person name="Hegedus B."/>
            <person name="Baldrian P."/>
            <person name="Stursova M."/>
            <person name="Weitz H."/>
            <person name="Taylor A."/>
            <person name="Grigoriev I.V."/>
            <person name="Nagy L.G."/>
            <person name="Martin F."/>
            <person name="Kauserud H."/>
        </authorList>
    </citation>
    <scope>NUCLEOTIDE SEQUENCE</scope>
    <source>
        <strain evidence="1">CBHHK173m</strain>
    </source>
</reference>
<evidence type="ECO:0008006" key="3">
    <source>
        <dbReference type="Google" id="ProtNLM"/>
    </source>
</evidence>
<dbReference type="AlphaFoldDB" id="A0AAD6UAD6"/>
<dbReference type="Proteomes" id="UP001222325">
    <property type="component" value="Unassembled WGS sequence"/>
</dbReference>
<evidence type="ECO:0000313" key="1">
    <source>
        <dbReference type="EMBL" id="KAJ7090878.1"/>
    </source>
</evidence>
<dbReference type="EMBL" id="JARJCN010000021">
    <property type="protein sequence ID" value="KAJ7090878.1"/>
    <property type="molecule type" value="Genomic_DNA"/>
</dbReference>
<accession>A0AAD6UAD6</accession>
<sequence>MAASRYMPTHLTKRLWKRSCGQSRWFLYENIPTHDLSAPSNAPVSKLPVELLGEIFSSALGDWGAPTDEPSALVLDPLILSHVCGHWRSVSLSMPMLWATVWIDRPRAAHLPMVKLWIERSRDCPLSINLRQTDPKSFLSFPTASEHDLTDDIFALLVPQLHRWQSVDFVFRTNTQASLLSLPGQAAVALEHVALQLDSWDPCSAESLQCALYSRPSLRSAHLMPGSFQEPVPWKQLTHLEADPECTLDTCLGILASCPELSSARFTCSADPDWAHTPFTHPDQYLALPALAALSIKASRIDLSPLLTRLTLPALRSLALDYCHVPRAKPDQQALHALLERSACSIAAFSLYETARARDDARHIAFLDSPHLAPLTDLELHVDVTAGIIEFLTLSGAEGAARLPNLTDIALRDGRGEHIADDALVRMLSSRCTRAVSSPPAAALLRFADLKLRVVGHTDLVLPVMDCNLELRFELLTCFCT</sequence>
<proteinExistence type="predicted"/>
<keyword evidence="2" id="KW-1185">Reference proteome</keyword>
<name>A0AAD6UAD6_9AGAR</name>
<dbReference type="Gene3D" id="1.20.1280.50">
    <property type="match status" value="1"/>
</dbReference>
<gene>
    <name evidence="1" type="ORF">B0H15DRAFT_248239</name>
</gene>
<organism evidence="1 2">
    <name type="scientific">Mycena belliarum</name>
    <dbReference type="NCBI Taxonomy" id="1033014"/>
    <lineage>
        <taxon>Eukaryota</taxon>
        <taxon>Fungi</taxon>
        <taxon>Dikarya</taxon>
        <taxon>Basidiomycota</taxon>
        <taxon>Agaricomycotina</taxon>
        <taxon>Agaricomycetes</taxon>
        <taxon>Agaricomycetidae</taxon>
        <taxon>Agaricales</taxon>
        <taxon>Marasmiineae</taxon>
        <taxon>Mycenaceae</taxon>
        <taxon>Mycena</taxon>
    </lineage>
</organism>
<protein>
    <recommendedName>
        <fullName evidence="3">F-box domain-containing protein</fullName>
    </recommendedName>
</protein>
<evidence type="ECO:0000313" key="2">
    <source>
        <dbReference type="Proteomes" id="UP001222325"/>
    </source>
</evidence>